<feature type="transmembrane region" description="Helical" evidence="6">
    <location>
        <begin position="35"/>
        <end position="54"/>
    </location>
</feature>
<dbReference type="EMBL" id="ASPP01020788">
    <property type="protein sequence ID" value="ETO13161.1"/>
    <property type="molecule type" value="Genomic_DNA"/>
</dbReference>
<feature type="region of interest" description="Disordered" evidence="5">
    <location>
        <begin position="175"/>
        <end position="205"/>
    </location>
</feature>
<feature type="transmembrane region" description="Helical" evidence="6">
    <location>
        <begin position="74"/>
        <end position="94"/>
    </location>
</feature>
<evidence type="ECO:0000313" key="7">
    <source>
        <dbReference type="EMBL" id="ETO13161.1"/>
    </source>
</evidence>
<protein>
    <submittedName>
        <fullName evidence="7">Uncharacterized protein</fullName>
    </submittedName>
</protein>
<evidence type="ECO:0000256" key="2">
    <source>
        <dbReference type="ARBA" id="ARBA00022692"/>
    </source>
</evidence>
<dbReference type="OrthoDB" id="422206at2759"/>
<evidence type="ECO:0000313" key="8">
    <source>
        <dbReference type="Proteomes" id="UP000023152"/>
    </source>
</evidence>
<feature type="region of interest" description="Disordered" evidence="5">
    <location>
        <begin position="285"/>
        <end position="304"/>
    </location>
</feature>
<evidence type="ECO:0000256" key="6">
    <source>
        <dbReference type="SAM" id="Phobius"/>
    </source>
</evidence>
<comment type="caution">
    <text evidence="7">The sequence shown here is derived from an EMBL/GenBank/DDBJ whole genome shotgun (WGS) entry which is preliminary data.</text>
</comment>
<evidence type="ECO:0000256" key="5">
    <source>
        <dbReference type="SAM" id="MobiDB-lite"/>
    </source>
</evidence>
<keyword evidence="8" id="KW-1185">Reference proteome</keyword>
<gene>
    <name evidence="7" type="ORF">RFI_24215</name>
</gene>
<dbReference type="PANTHER" id="PTHR10924">
    <property type="entry name" value="MAJOR FACILITATOR SUPERFAMILY PROTEIN-RELATED"/>
    <property type="match status" value="1"/>
</dbReference>
<proteinExistence type="predicted"/>
<name>X6MHK5_RETFI</name>
<dbReference type="Proteomes" id="UP000023152">
    <property type="component" value="Unassembled WGS sequence"/>
</dbReference>
<comment type="subcellular location">
    <subcellularLocation>
        <location evidence="1">Membrane</location>
        <topology evidence="1">Multi-pass membrane protein</topology>
    </subcellularLocation>
</comment>
<feature type="compositionally biased region" description="Polar residues" evidence="5">
    <location>
        <begin position="183"/>
        <end position="192"/>
    </location>
</feature>
<evidence type="ECO:0000256" key="3">
    <source>
        <dbReference type="ARBA" id="ARBA00022989"/>
    </source>
</evidence>
<evidence type="ECO:0000256" key="1">
    <source>
        <dbReference type="ARBA" id="ARBA00004141"/>
    </source>
</evidence>
<keyword evidence="3 6" id="KW-1133">Transmembrane helix</keyword>
<reference evidence="7 8" key="1">
    <citation type="journal article" date="2013" name="Curr. Biol.">
        <title>The Genome of the Foraminiferan Reticulomyxa filosa.</title>
        <authorList>
            <person name="Glockner G."/>
            <person name="Hulsmann N."/>
            <person name="Schleicher M."/>
            <person name="Noegel A.A."/>
            <person name="Eichinger L."/>
            <person name="Gallinger C."/>
            <person name="Pawlowski J."/>
            <person name="Sierra R."/>
            <person name="Euteneuer U."/>
            <person name="Pillet L."/>
            <person name="Moustafa A."/>
            <person name="Platzer M."/>
            <person name="Groth M."/>
            <person name="Szafranski K."/>
            <person name="Schliwa M."/>
        </authorList>
    </citation>
    <scope>NUCLEOTIDE SEQUENCE [LARGE SCALE GENOMIC DNA]</scope>
</reference>
<dbReference type="GO" id="GO:0016020">
    <property type="term" value="C:membrane"/>
    <property type="evidence" value="ECO:0007669"/>
    <property type="project" value="UniProtKB-SubCell"/>
</dbReference>
<dbReference type="PANTHER" id="PTHR10924:SF6">
    <property type="entry name" value="SOLUTE CARRIER FAMILY 49 MEMBER A3"/>
    <property type="match status" value="1"/>
</dbReference>
<keyword evidence="2 6" id="KW-0812">Transmembrane</keyword>
<sequence length="304" mass="34167">MDTTHKYKEILRSFTVLTCVVACLLEYELKPNNEVVVCVLFGLFGFFAVPLIAVSFECTAESTFPVNEELSNGILMAVGNLVGVVYVLIWGSFLPDTNNGKHLFILTLALKKKKRGGEERTLIRLLNFTGYFYVWNLSLLLCFIFKFNGDYHRMNAEKLDEQDLGVDSEFNDGNLPTKDDASQSDFGTSGMNNREIGGRYDPIDFSQEREKTTSTNIDDADAFTHSNPNASKSFGNVSTFHCVSNMLCPFMFIFLLCLLFTLIINTNITASVNPAVTTVVTTNTKKKKKKKKNKLLDDEDNDQE</sequence>
<accession>X6MHK5</accession>
<feature type="transmembrane region" description="Helical" evidence="6">
    <location>
        <begin position="122"/>
        <end position="147"/>
    </location>
</feature>
<dbReference type="InterPro" id="IPR049680">
    <property type="entry name" value="FLVCR1-2_SLC49-like"/>
</dbReference>
<feature type="transmembrane region" description="Helical" evidence="6">
    <location>
        <begin position="243"/>
        <end position="264"/>
    </location>
</feature>
<feature type="compositionally biased region" description="Basic and acidic residues" evidence="5">
    <location>
        <begin position="196"/>
        <end position="205"/>
    </location>
</feature>
<evidence type="ECO:0000256" key="4">
    <source>
        <dbReference type="ARBA" id="ARBA00023136"/>
    </source>
</evidence>
<organism evidence="7 8">
    <name type="scientific">Reticulomyxa filosa</name>
    <dbReference type="NCBI Taxonomy" id="46433"/>
    <lineage>
        <taxon>Eukaryota</taxon>
        <taxon>Sar</taxon>
        <taxon>Rhizaria</taxon>
        <taxon>Retaria</taxon>
        <taxon>Foraminifera</taxon>
        <taxon>Monothalamids</taxon>
        <taxon>Reticulomyxidae</taxon>
        <taxon>Reticulomyxa</taxon>
    </lineage>
</organism>
<dbReference type="AlphaFoldDB" id="X6MHK5"/>
<keyword evidence="4 6" id="KW-0472">Membrane</keyword>